<dbReference type="Gene3D" id="3.30.70.890">
    <property type="entry name" value="GHMP kinase, C-terminal domain"/>
    <property type="match status" value="1"/>
</dbReference>
<comment type="function">
    <text evidence="6">Catalyzes the phosphorylation of the position 2 hydroxy group of 4-diphosphocytidyl-2C-methyl-D-erythritol.</text>
</comment>
<feature type="domain" description="GHMP kinase N-terminal" evidence="8">
    <location>
        <begin position="69"/>
        <end position="150"/>
    </location>
</feature>
<dbReference type="InterPro" id="IPR004424">
    <property type="entry name" value="IspE"/>
</dbReference>
<dbReference type="EC" id="2.7.1.148" evidence="6"/>
<evidence type="ECO:0000256" key="4">
    <source>
        <dbReference type="ARBA" id="ARBA00022777"/>
    </source>
</evidence>
<sequence>MGKPITVRAPGKVNLYLAVGPTRADGFHDLATVFQAVSLYDDITATPNDGGITLSMSGLGEHLPVDDTNLAVRAAAALAREAGVDLTETGVDLHIHKRIPVAGGMAGGSADAAGTLIACDALWGTKLPNDRLLALAADLGSDVPFCLLGGTAVGYGRGENLTPLLARGTYTYLVATMLEGLSTPAVFKEFDSGQSGPVPPPEVAPTFLRALAQGDTQLVAYFGRNDLMSPALELHRGARHVMEFFCQHSLTVMISGSGPTLIAQVESVERGEGLAERLRNWPHVADAFVVTGPVTGVEFVPDRYAPSRTRDRALDSHPNRTRDQRPDDEFGDDAFAGDSELDASPFDTSPFDTSASGNSASSSSSSDVDDAILRHPSHRSRTVRPLLRVIRNDDEIPPDDAAPTPDADATALDAPPDGAGTSPHAATPSDDVPPRTPNDPRTDT</sequence>
<keyword evidence="2 6" id="KW-0808">Transferase</keyword>
<feature type="active site" evidence="6">
    <location>
        <position position="142"/>
    </location>
</feature>
<evidence type="ECO:0000256" key="3">
    <source>
        <dbReference type="ARBA" id="ARBA00022741"/>
    </source>
</evidence>
<keyword evidence="6" id="KW-0414">Isoprene biosynthesis</keyword>
<comment type="catalytic activity">
    <reaction evidence="6">
        <text>4-CDP-2-C-methyl-D-erythritol + ATP = 4-CDP-2-C-methyl-D-erythritol 2-phosphate + ADP + H(+)</text>
        <dbReference type="Rhea" id="RHEA:18437"/>
        <dbReference type="ChEBI" id="CHEBI:15378"/>
        <dbReference type="ChEBI" id="CHEBI:30616"/>
        <dbReference type="ChEBI" id="CHEBI:57823"/>
        <dbReference type="ChEBI" id="CHEBI:57919"/>
        <dbReference type="ChEBI" id="CHEBI:456216"/>
        <dbReference type="EC" id="2.7.1.148"/>
    </reaction>
</comment>
<keyword evidence="3 6" id="KW-0547">Nucleotide-binding</keyword>
<dbReference type="InterPro" id="IPR014721">
    <property type="entry name" value="Ribsml_uS5_D2-typ_fold_subgr"/>
</dbReference>
<dbReference type="InterPro" id="IPR036554">
    <property type="entry name" value="GHMP_kinase_C_sf"/>
</dbReference>
<proteinExistence type="inferred from homology"/>
<dbReference type="EMBL" id="MQVR01000027">
    <property type="protein sequence ID" value="OKL54106.1"/>
    <property type="molecule type" value="Genomic_DNA"/>
</dbReference>
<feature type="region of interest" description="Disordered" evidence="7">
    <location>
        <begin position="308"/>
        <end position="444"/>
    </location>
</feature>
<dbReference type="PANTHER" id="PTHR43527:SF2">
    <property type="entry name" value="4-DIPHOSPHOCYTIDYL-2-C-METHYL-D-ERYTHRITOL KINASE, CHLOROPLASTIC"/>
    <property type="match status" value="1"/>
</dbReference>
<keyword evidence="5 6" id="KW-0067">ATP-binding</keyword>
<organism evidence="9 10">
    <name type="scientific">Bowdeniella nasicola</name>
    <dbReference type="NCBI Taxonomy" id="208480"/>
    <lineage>
        <taxon>Bacteria</taxon>
        <taxon>Bacillati</taxon>
        <taxon>Actinomycetota</taxon>
        <taxon>Actinomycetes</taxon>
        <taxon>Actinomycetales</taxon>
        <taxon>Actinomycetaceae</taxon>
        <taxon>Bowdeniella</taxon>
    </lineage>
</organism>
<evidence type="ECO:0000313" key="9">
    <source>
        <dbReference type="EMBL" id="OKL54106.1"/>
    </source>
</evidence>
<feature type="binding site" evidence="6">
    <location>
        <begin position="100"/>
        <end position="110"/>
    </location>
    <ligand>
        <name>ATP</name>
        <dbReference type="ChEBI" id="CHEBI:30616"/>
    </ligand>
</feature>
<dbReference type="GO" id="GO:0005524">
    <property type="term" value="F:ATP binding"/>
    <property type="evidence" value="ECO:0007669"/>
    <property type="project" value="UniProtKB-UniRule"/>
</dbReference>
<dbReference type="RefSeq" id="WP_073716459.1">
    <property type="nucleotide sequence ID" value="NZ_MQVR01000027.1"/>
</dbReference>
<reference evidence="10" key="1">
    <citation type="submission" date="2016-12" db="EMBL/GenBank/DDBJ databases">
        <authorList>
            <person name="Meng X."/>
        </authorList>
    </citation>
    <scope>NUCLEOTIDE SEQUENCE [LARGE SCALE GENOMIC DNA]</scope>
    <source>
        <strain evidence="10">DSM 19116</strain>
    </source>
</reference>
<evidence type="ECO:0000256" key="5">
    <source>
        <dbReference type="ARBA" id="ARBA00022840"/>
    </source>
</evidence>
<evidence type="ECO:0000259" key="8">
    <source>
        <dbReference type="Pfam" id="PF00288"/>
    </source>
</evidence>
<dbReference type="InterPro" id="IPR020568">
    <property type="entry name" value="Ribosomal_Su5_D2-typ_SF"/>
</dbReference>
<feature type="compositionally biased region" description="Low complexity" evidence="7">
    <location>
        <begin position="354"/>
        <end position="366"/>
    </location>
</feature>
<dbReference type="NCBIfam" id="TIGR00154">
    <property type="entry name" value="ispE"/>
    <property type="match status" value="1"/>
</dbReference>
<dbReference type="NCBIfam" id="NF002870">
    <property type="entry name" value="PRK03188.1"/>
    <property type="match status" value="1"/>
</dbReference>
<evidence type="ECO:0000256" key="7">
    <source>
        <dbReference type="SAM" id="MobiDB-lite"/>
    </source>
</evidence>
<dbReference type="GO" id="GO:0016114">
    <property type="term" value="P:terpenoid biosynthetic process"/>
    <property type="evidence" value="ECO:0007669"/>
    <property type="project" value="UniProtKB-UniRule"/>
</dbReference>
<dbReference type="Gene3D" id="3.30.230.10">
    <property type="match status" value="1"/>
</dbReference>
<dbReference type="GO" id="GO:0050515">
    <property type="term" value="F:4-(cytidine 5'-diphospho)-2-C-methyl-D-erythritol kinase activity"/>
    <property type="evidence" value="ECO:0007669"/>
    <property type="project" value="UniProtKB-UniRule"/>
</dbReference>
<dbReference type="InterPro" id="IPR006204">
    <property type="entry name" value="GHMP_kinase_N_dom"/>
</dbReference>
<dbReference type="PANTHER" id="PTHR43527">
    <property type="entry name" value="4-DIPHOSPHOCYTIDYL-2-C-METHYL-D-ERYTHRITOL KINASE, CHLOROPLASTIC"/>
    <property type="match status" value="1"/>
</dbReference>
<gene>
    <name evidence="6" type="primary">ispE</name>
    <name evidence="9" type="ORF">BSZ39_05965</name>
</gene>
<keyword evidence="4 6" id="KW-0418">Kinase</keyword>
<accession>A0A1Q5Q2S5</accession>
<comment type="caution">
    <text evidence="9">The sequence shown here is derived from an EMBL/GenBank/DDBJ whole genome shotgun (WGS) entry which is preliminary data.</text>
</comment>
<dbReference type="SUPFAM" id="SSF54211">
    <property type="entry name" value="Ribosomal protein S5 domain 2-like"/>
    <property type="match status" value="1"/>
</dbReference>
<dbReference type="HAMAP" id="MF_00061">
    <property type="entry name" value="IspE"/>
    <property type="match status" value="1"/>
</dbReference>
<feature type="compositionally biased region" description="Basic and acidic residues" evidence="7">
    <location>
        <begin position="308"/>
        <end position="328"/>
    </location>
</feature>
<dbReference type="UniPathway" id="UPA00056">
    <property type="reaction ID" value="UER00094"/>
</dbReference>
<evidence type="ECO:0000313" key="10">
    <source>
        <dbReference type="Proteomes" id="UP000185628"/>
    </source>
</evidence>
<feature type="compositionally biased region" description="Low complexity" evidence="7">
    <location>
        <begin position="399"/>
        <end position="417"/>
    </location>
</feature>
<dbReference type="GO" id="GO:0019288">
    <property type="term" value="P:isopentenyl diphosphate biosynthetic process, methylerythritol 4-phosphate pathway"/>
    <property type="evidence" value="ECO:0007669"/>
    <property type="project" value="UniProtKB-UniRule"/>
</dbReference>
<keyword evidence="10" id="KW-1185">Reference proteome</keyword>
<dbReference type="AlphaFoldDB" id="A0A1Q5Q2S5"/>
<dbReference type="Pfam" id="PF00288">
    <property type="entry name" value="GHMP_kinases_N"/>
    <property type="match status" value="1"/>
</dbReference>
<evidence type="ECO:0000256" key="6">
    <source>
        <dbReference type="HAMAP-Rule" id="MF_00061"/>
    </source>
</evidence>
<dbReference type="Proteomes" id="UP000185628">
    <property type="component" value="Unassembled WGS sequence"/>
</dbReference>
<dbReference type="SUPFAM" id="SSF55060">
    <property type="entry name" value="GHMP Kinase, C-terminal domain"/>
    <property type="match status" value="1"/>
</dbReference>
<evidence type="ECO:0000256" key="2">
    <source>
        <dbReference type="ARBA" id="ARBA00022679"/>
    </source>
</evidence>
<feature type="active site" evidence="6">
    <location>
        <position position="12"/>
    </location>
</feature>
<name>A0A1Q5Q2S5_9ACTO</name>
<protein>
    <recommendedName>
        <fullName evidence="1 6">4-diphosphocytidyl-2-C-methyl-D-erythritol kinase</fullName>
        <shortName evidence="6">CMK</shortName>
        <ecNumber evidence="6">2.7.1.148</ecNumber>
    </recommendedName>
    <alternativeName>
        <fullName evidence="6">4-(cytidine-5'-diphospho)-2-C-methyl-D-erythritol kinase</fullName>
    </alternativeName>
</protein>
<evidence type="ECO:0000256" key="1">
    <source>
        <dbReference type="ARBA" id="ARBA00017473"/>
    </source>
</evidence>
<comment type="pathway">
    <text evidence="6">Isoprenoid biosynthesis; isopentenyl diphosphate biosynthesis via DXP pathway; isopentenyl diphosphate from 1-deoxy-D-xylulose 5-phosphate: step 3/6.</text>
</comment>
<comment type="similarity">
    <text evidence="6">Belongs to the GHMP kinase family. IspE subfamily.</text>
</comment>